<dbReference type="RefSeq" id="WP_173230742.1">
    <property type="nucleotide sequence ID" value="NZ_CP053941.1"/>
</dbReference>
<dbReference type="EMBL" id="CP053941">
    <property type="protein sequence ID" value="QKG94078.1"/>
    <property type="molecule type" value="Genomic_DNA"/>
</dbReference>
<feature type="domain" description="Halobacterial output" evidence="1">
    <location>
        <begin position="201"/>
        <end position="249"/>
    </location>
</feature>
<dbReference type="GeneID" id="55596297"/>
<sequence>MELPVSTVVVCETNRTRADLYGLWLEGYDSRLALTNAQFDEAFDAGVAVLVLDDSFGGGDPGPVLDRVESAAPHCRVLGVRDRDESEPGPRRYHQAIERPVFEEDLVERVETLSHRANYHLLLDKYYRTTVLLSVYEWRADGDPTDEERYERLLDRAQRLREYLKGIRPRMRDEDVRAVAESIAVPEVDDDDAASVESKYRPDECARCERDWTASGGDGDAAEKLGAYVWRCGDCGHVDMRADPSHRRVSSFKG</sequence>
<evidence type="ECO:0000313" key="3">
    <source>
        <dbReference type="Proteomes" id="UP000505020"/>
    </source>
</evidence>
<dbReference type="KEGG" id="hsai:HPS36_14805"/>
<accession>A0A7D4C7D6</accession>
<proteinExistence type="predicted"/>
<dbReference type="AlphaFoldDB" id="A0A7D4C7D6"/>
<name>A0A7D4C7D6_9EURY</name>
<evidence type="ECO:0000259" key="1">
    <source>
        <dbReference type="Pfam" id="PF18547"/>
    </source>
</evidence>
<keyword evidence="3" id="KW-1185">Reference proteome</keyword>
<dbReference type="Pfam" id="PF18547">
    <property type="entry name" value="HalOD2"/>
    <property type="match status" value="1"/>
</dbReference>
<evidence type="ECO:0000313" key="2">
    <source>
        <dbReference type="EMBL" id="QKG94078.1"/>
    </source>
</evidence>
<organism evidence="2 3">
    <name type="scientific">Halorubrum salinarum</name>
    <dbReference type="NCBI Taxonomy" id="2739057"/>
    <lineage>
        <taxon>Archaea</taxon>
        <taxon>Methanobacteriati</taxon>
        <taxon>Methanobacteriota</taxon>
        <taxon>Stenosarchaea group</taxon>
        <taxon>Halobacteria</taxon>
        <taxon>Halobacteriales</taxon>
        <taxon>Haloferacaceae</taxon>
        <taxon>Halorubrum</taxon>
    </lineage>
</organism>
<dbReference type="InterPro" id="IPR040726">
    <property type="entry name" value="HalOD2"/>
</dbReference>
<protein>
    <submittedName>
        <fullName evidence="2">Response regulator receiver protein</fullName>
    </submittedName>
</protein>
<reference evidence="2 3" key="1">
    <citation type="submission" date="2020-05" db="EMBL/GenBank/DDBJ databases">
        <title>Halorubrum RHB-C sp.nov., an extremely halophilic archaeon isolated from solar salt farm.</title>
        <authorList>
            <person name="Ho H."/>
            <person name="Danganan R.E."/>
            <person name="Dedeles G.R."/>
            <person name="Kim S.-G."/>
        </authorList>
    </citation>
    <scope>NUCLEOTIDE SEQUENCE [LARGE SCALE GENOMIC DNA]</scope>
    <source>
        <strain evidence="2 3">RHB-C</strain>
    </source>
</reference>
<dbReference type="Proteomes" id="UP000505020">
    <property type="component" value="Chromosome"/>
</dbReference>
<gene>
    <name evidence="2" type="ORF">HPS36_14805</name>
</gene>